<comment type="caution">
    <text evidence="2">The sequence shown here is derived from an EMBL/GenBank/DDBJ whole genome shotgun (WGS) entry which is preliminary data.</text>
</comment>
<dbReference type="InParanoid" id="A0A4V1M310"/>
<gene>
    <name evidence="2" type="ORF">M231_07494</name>
</gene>
<name>A0A4V1M310_TREME</name>
<evidence type="ECO:0000313" key="3">
    <source>
        <dbReference type="Proteomes" id="UP000289152"/>
    </source>
</evidence>
<dbReference type="Proteomes" id="UP000289152">
    <property type="component" value="Unassembled WGS sequence"/>
</dbReference>
<proteinExistence type="predicted"/>
<evidence type="ECO:0008006" key="4">
    <source>
        <dbReference type="Google" id="ProtNLM"/>
    </source>
</evidence>
<dbReference type="EMBL" id="SDIL01000149">
    <property type="protein sequence ID" value="RXK35240.1"/>
    <property type="molecule type" value="Genomic_DNA"/>
</dbReference>
<evidence type="ECO:0000256" key="1">
    <source>
        <dbReference type="SAM" id="SignalP"/>
    </source>
</evidence>
<protein>
    <recommendedName>
        <fullName evidence="4">Ubiquitin 3 binding protein But2 C-terminal domain-containing protein</fullName>
    </recommendedName>
</protein>
<dbReference type="OrthoDB" id="4584900at2759"/>
<accession>A0A4V1M310</accession>
<organism evidence="2 3">
    <name type="scientific">Tremella mesenterica</name>
    <name type="common">Jelly fungus</name>
    <dbReference type="NCBI Taxonomy" id="5217"/>
    <lineage>
        <taxon>Eukaryota</taxon>
        <taxon>Fungi</taxon>
        <taxon>Dikarya</taxon>
        <taxon>Basidiomycota</taxon>
        <taxon>Agaricomycotina</taxon>
        <taxon>Tremellomycetes</taxon>
        <taxon>Tremellales</taxon>
        <taxon>Tremellaceae</taxon>
        <taxon>Tremella</taxon>
    </lineage>
</organism>
<feature type="signal peptide" evidence="1">
    <location>
        <begin position="1"/>
        <end position="19"/>
    </location>
</feature>
<reference evidence="2 3" key="1">
    <citation type="submission" date="2016-06" db="EMBL/GenBank/DDBJ databases">
        <title>Evolution of pathogenesis and genome organization in the Tremellales.</title>
        <authorList>
            <person name="Cuomo C."/>
            <person name="Litvintseva A."/>
            <person name="Heitman J."/>
            <person name="Chen Y."/>
            <person name="Sun S."/>
            <person name="Springer D."/>
            <person name="Dromer F."/>
            <person name="Young S."/>
            <person name="Zeng Q."/>
            <person name="Chapman S."/>
            <person name="Gujja S."/>
            <person name="Saif S."/>
            <person name="Birren B."/>
        </authorList>
    </citation>
    <scope>NUCLEOTIDE SEQUENCE [LARGE SCALE GENOMIC DNA]</scope>
    <source>
        <strain evidence="2 3">ATCC 28783</strain>
    </source>
</reference>
<dbReference type="VEuPathDB" id="FungiDB:TREMEDRAFT_63481"/>
<sequence length="247" mass="27187">MVRLTIVTHFLIAFGLVSSSTIPASKRNLTNAERLARGLPPNSPERMFNATTAHAAPAKRSDSSQQAYMVAQPYQPTRKRSPAPYNTKSYVFYNTDDQIFSLTTDKTLATLFTLPTTGAGQWVTFFNPVTNNVAYICSSVWSGGYTMKPGANGGSTSTIMYSCPLTPKVSNPYGNLRQQPIWSVPQQFPGDVNTIFYNSDNTITYFPPFWGYSAYGHPYMFGTALSSSDLASADNFGRVTVQWVTSI</sequence>
<evidence type="ECO:0000313" key="2">
    <source>
        <dbReference type="EMBL" id="RXK35240.1"/>
    </source>
</evidence>
<keyword evidence="1" id="KW-0732">Signal</keyword>
<dbReference type="AlphaFoldDB" id="A0A4V1M310"/>
<keyword evidence="3" id="KW-1185">Reference proteome</keyword>
<feature type="chain" id="PRO_5020434303" description="Ubiquitin 3 binding protein But2 C-terminal domain-containing protein" evidence="1">
    <location>
        <begin position="20"/>
        <end position="247"/>
    </location>
</feature>